<evidence type="ECO:0000313" key="8">
    <source>
        <dbReference type="Proteomes" id="UP000792457"/>
    </source>
</evidence>
<dbReference type="InterPro" id="IPR052444">
    <property type="entry name" value="Spz/Toll_ligand-like"/>
</dbReference>
<feature type="compositionally biased region" description="Pro residues" evidence="4">
    <location>
        <begin position="91"/>
        <end position="102"/>
    </location>
</feature>
<keyword evidence="2" id="KW-1015">Disulfide bond</keyword>
<reference evidence="7" key="1">
    <citation type="submission" date="2013-04" db="EMBL/GenBank/DDBJ databases">
        <authorList>
            <person name="Qu J."/>
            <person name="Murali S.C."/>
            <person name="Bandaranaike D."/>
            <person name="Bellair M."/>
            <person name="Blankenburg K."/>
            <person name="Chao H."/>
            <person name="Dinh H."/>
            <person name="Doddapaneni H."/>
            <person name="Downs B."/>
            <person name="Dugan-Rocha S."/>
            <person name="Elkadiri S."/>
            <person name="Gnanaolivu R.D."/>
            <person name="Hernandez B."/>
            <person name="Javaid M."/>
            <person name="Jayaseelan J.C."/>
            <person name="Lee S."/>
            <person name="Li M."/>
            <person name="Ming W."/>
            <person name="Munidasa M."/>
            <person name="Muniz J."/>
            <person name="Nguyen L."/>
            <person name="Ongeri F."/>
            <person name="Osuji N."/>
            <person name="Pu L.-L."/>
            <person name="Puazo M."/>
            <person name="Qu C."/>
            <person name="Quiroz J."/>
            <person name="Raj R."/>
            <person name="Weissenberger G."/>
            <person name="Xin Y."/>
            <person name="Zou X."/>
            <person name="Han Y."/>
            <person name="Richards S."/>
            <person name="Worley K."/>
            <person name="Muzny D."/>
            <person name="Gibbs R."/>
        </authorList>
    </citation>
    <scope>NUCLEOTIDE SEQUENCE</scope>
    <source>
        <strain evidence="7">Sampled in the wild</strain>
    </source>
</reference>
<gene>
    <name evidence="7" type="ORF">J437_LFUL012302</name>
</gene>
<keyword evidence="8" id="KW-1185">Reference proteome</keyword>
<dbReference type="OrthoDB" id="8196662at2759"/>
<dbReference type="GO" id="GO:0021556">
    <property type="term" value="P:central nervous system formation"/>
    <property type="evidence" value="ECO:0007669"/>
    <property type="project" value="TreeGrafter"/>
</dbReference>
<dbReference type="SUPFAM" id="SSF57501">
    <property type="entry name" value="Cystine-knot cytokines"/>
    <property type="match status" value="1"/>
</dbReference>
<keyword evidence="1 5" id="KW-0732">Signal</keyword>
<feature type="signal peptide" evidence="5">
    <location>
        <begin position="1"/>
        <end position="21"/>
    </location>
</feature>
<dbReference type="GO" id="GO:0008083">
    <property type="term" value="F:growth factor activity"/>
    <property type="evidence" value="ECO:0007669"/>
    <property type="project" value="TreeGrafter"/>
</dbReference>
<dbReference type="InterPro" id="IPR032104">
    <property type="entry name" value="Spaetzle"/>
</dbReference>
<evidence type="ECO:0000256" key="2">
    <source>
        <dbReference type="ARBA" id="ARBA00023157"/>
    </source>
</evidence>
<dbReference type="GO" id="GO:0005615">
    <property type="term" value="C:extracellular space"/>
    <property type="evidence" value="ECO:0007669"/>
    <property type="project" value="UniProtKB-ARBA"/>
</dbReference>
<dbReference type="PANTHER" id="PTHR23199">
    <property type="entry name" value="NEUROTROPHIN 1-RELATED"/>
    <property type="match status" value="1"/>
</dbReference>
<proteinExistence type="predicted"/>
<reference evidence="7" key="2">
    <citation type="submission" date="2017-10" db="EMBL/GenBank/DDBJ databases">
        <title>Ladona fulva Genome sequencing and assembly.</title>
        <authorList>
            <person name="Murali S."/>
            <person name="Richards S."/>
            <person name="Bandaranaike D."/>
            <person name="Bellair M."/>
            <person name="Blankenburg K."/>
            <person name="Chao H."/>
            <person name="Dinh H."/>
            <person name="Doddapaneni H."/>
            <person name="Dugan-Rocha S."/>
            <person name="Elkadiri S."/>
            <person name="Gnanaolivu R."/>
            <person name="Hernandez B."/>
            <person name="Skinner E."/>
            <person name="Javaid M."/>
            <person name="Lee S."/>
            <person name="Li M."/>
            <person name="Ming W."/>
            <person name="Munidasa M."/>
            <person name="Muniz J."/>
            <person name="Nguyen L."/>
            <person name="Hughes D."/>
            <person name="Osuji N."/>
            <person name="Pu L.-L."/>
            <person name="Puazo M."/>
            <person name="Qu C."/>
            <person name="Quiroz J."/>
            <person name="Raj R."/>
            <person name="Weissenberger G."/>
            <person name="Xin Y."/>
            <person name="Zou X."/>
            <person name="Han Y."/>
            <person name="Worley K."/>
            <person name="Muzny D."/>
            <person name="Gibbs R."/>
        </authorList>
    </citation>
    <scope>NUCLEOTIDE SEQUENCE</scope>
    <source>
        <strain evidence="7">Sampled in the wild</strain>
    </source>
</reference>
<feature type="compositionally biased region" description="Pro residues" evidence="4">
    <location>
        <begin position="127"/>
        <end position="167"/>
    </location>
</feature>
<dbReference type="GO" id="GO:0045087">
    <property type="term" value="P:innate immune response"/>
    <property type="evidence" value="ECO:0007669"/>
    <property type="project" value="TreeGrafter"/>
</dbReference>
<dbReference type="PANTHER" id="PTHR23199:SF12">
    <property type="entry name" value="NEUROTROPHIN 1-RELATED"/>
    <property type="match status" value="1"/>
</dbReference>
<evidence type="ECO:0000259" key="6">
    <source>
        <dbReference type="Pfam" id="PF16077"/>
    </source>
</evidence>
<evidence type="ECO:0000256" key="5">
    <source>
        <dbReference type="SAM" id="SignalP"/>
    </source>
</evidence>
<dbReference type="AlphaFoldDB" id="A0A8K0KBH7"/>
<evidence type="ECO:0000313" key="7">
    <source>
        <dbReference type="EMBL" id="KAG8232104.1"/>
    </source>
</evidence>
<feature type="domain" description="Spaetzle" evidence="6">
    <location>
        <begin position="262"/>
        <end position="352"/>
    </location>
</feature>
<organism evidence="7 8">
    <name type="scientific">Ladona fulva</name>
    <name type="common">Scarce chaser dragonfly</name>
    <name type="synonym">Libellula fulva</name>
    <dbReference type="NCBI Taxonomy" id="123851"/>
    <lineage>
        <taxon>Eukaryota</taxon>
        <taxon>Metazoa</taxon>
        <taxon>Ecdysozoa</taxon>
        <taxon>Arthropoda</taxon>
        <taxon>Hexapoda</taxon>
        <taxon>Insecta</taxon>
        <taxon>Pterygota</taxon>
        <taxon>Palaeoptera</taxon>
        <taxon>Odonata</taxon>
        <taxon>Epiprocta</taxon>
        <taxon>Anisoptera</taxon>
        <taxon>Libelluloidea</taxon>
        <taxon>Libellulidae</taxon>
        <taxon>Ladona</taxon>
    </lineage>
</organism>
<dbReference type="EMBL" id="KZ308593">
    <property type="protein sequence ID" value="KAG8232104.1"/>
    <property type="molecule type" value="Genomic_DNA"/>
</dbReference>
<sequence>MEKGRRGYLLLLLLLAHGGYSDGLRRQTRQLPRIPFLDNLLARFQGRPSPPPPRVRPPLFESGFTPLSSPGGPSIADSVDLTFQSLEPPRRPVGPAPRPQSRPPQIDAVGLDSFGRPPATLPLQSVPFPPPSAPNPPPSGPFRPPSAPFTPPSVPLQPPSGPFPPNSSPQSSTPSDPTRRATLREVLQEDCADFEERGYCESPHRYPTAQVHTLMARCSRIVESLYVPLPVDSNSVSSPVRGYFERANHKTWSWAQYSKTNTICASEAHTVTPSYARDASGKWVVVLQHGNMVQRVPVDRCVNLGASCLSELQAAHCEQRHTHHHLVTWDPDAPNDCPTLRVFAFPTACLCKLGGAKT</sequence>
<dbReference type="InterPro" id="IPR029034">
    <property type="entry name" value="Cystine-knot_cytokine"/>
</dbReference>
<feature type="region of interest" description="Disordered" evidence="4">
    <location>
        <begin position="44"/>
        <end position="179"/>
    </location>
</feature>
<dbReference type="Proteomes" id="UP000792457">
    <property type="component" value="Unassembled WGS sequence"/>
</dbReference>
<dbReference type="Gene3D" id="2.10.90.10">
    <property type="entry name" value="Cystine-knot cytokines"/>
    <property type="match status" value="1"/>
</dbReference>
<evidence type="ECO:0000256" key="3">
    <source>
        <dbReference type="ARBA" id="ARBA00023180"/>
    </source>
</evidence>
<dbReference type="PRINTS" id="PR01217">
    <property type="entry name" value="PRICHEXTENSN"/>
</dbReference>
<feature type="chain" id="PRO_5035480379" description="Spaetzle domain-containing protein" evidence="5">
    <location>
        <begin position="22"/>
        <end position="358"/>
    </location>
</feature>
<keyword evidence="3" id="KW-0325">Glycoprotein</keyword>
<dbReference type="Pfam" id="PF16077">
    <property type="entry name" value="Spaetzle"/>
    <property type="match status" value="1"/>
</dbReference>
<protein>
    <recommendedName>
        <fullName evidence="6">Spaetzle domain-containing protein</fullName>
    </recommendedName>
</protein>
<dbReference type="GO" id="GO:0005121">
    <property type="term" value="F:Toll binding"/>
    <property type="evidence" value="ECO:0007669"/>
    <property type="project" value="TreeGrafter"/>
</dbReference>
<accession>A0A8K0KBH7</accession>
<comment type="caution">
    <text evidence="7">The sequence shown here is derived from an EMBL/GenBank/DDBJ whole genome shotgun (WGS) entry which is preliminary data.</text>
</comment>
<evidence type="ECO:0000256" key="4">
    <source>
        <dbReference type="SAM" id="MobiDB-lite"/>
    </source>
</evidence>
<name>A0A8K0KBH7_LADFU</name>
<evidence type="ECO:0000256" key="1">
    <source>
        <dbReference type="ARBA" id="ARBA00022729"/>
    </source>
</evidence>